<feature type="transmembrane region" description="Helical" evidence="1">
    <location>
        <begin position="9"/>
        <end position="28"/>
    </location>
</feature>
<dbReference type="STRING" id="1121439.dsat_1138"/>
<protein>
    <submittedName>
        <fullName evidence="2">Uncharacterized protein</fullName>
    </submittedName>
</protein>
<gene>
    <name evidence="2" type="ORF">dsat_1138</name>
</gene>
<name>S7T345_9BACT</name>
<keyword evidence="1" id="KW-0812">Transmembrane</keyword>
<accession>S7T345</accession>
<dbReference type="PATRIC" id="fig|1121439.3.peg.2517"/>
<proteinExistence type="predicted"/>
<keyword evidence="1" id="KW-0472">Membrane</keyword>
<dbReference type="EMBL" id="ATHI01000030">
    <property type="protein sequence ID" value="EPR31011.1"/>
    <property type="molecule type" value="Genomic_DNA"/>
</dbReference>
<dbReference type="eggNOG" id="ENOG5032E91">
    <property type="taxonomic scope" value="Bacteria"/>
</dbReference>
<dbReference type="AlphaFoldDB" id="S7T345"/>
<keyword evidence="3" id="KW-1185">Reference proteome</keyword>
<evidence type="ECO:0000313" key="3">
    <source>
        <dbReference type="Proteomes" id="UP000014975"/>
    </source>
</evidence>
<evidence type="ECO:0000313" key="2">
    <source>
        <dbReference type="EMBL" id="EPR31011.1"/>
    </source>
</evidence>
<feature type="transmembrane region" description="Helical" evidence="1">
    <location>
        <begin position="34"/>
        <end position="51"/>
    </location>
</feature>
<comment type="caution">
    <text evidence="2">The sequence shown here is derived from an EMBL/GenBank/DDBJ whole genome shotgun (WGS) entry which is preliminary data.</text>
</comment>
<reference evidence="2 3" key="1">
    <citation type="journal article" date="2013" name="Genome Announc.">
        <title>Draft genome sequences for three mercury-methylating, sulfate-reducing bacteria.</title>
        <authorList>
            <person name="Brown S.D."/>
            <person name="Hurt R.A.Jr."/>
            <person name="Gilmour C.C."/>
            <person name="Elias D.A."/>
        </authorList>
    </citation>
    <scope>NUCLEOTIDE SEQUENCE [LARGE SCALE GENOMIC DNA]</scope>
    <source>
        <strain evidence="2 3">DSM 16529</strain>
    </source>
</reference>
<dbReference type="RefSeq" id="WP_020887835.1">
    <property type="nucleotide sequence ID" value="NZ_ATHI01000030.1"/>
</dbReference>
<dbReference type="Proteomes" id="UP000014975">
    <property type="component" value="Unassembled WGS sequence"/>
</dbReference>
<organism evidence="2 3">
    <name type="scientific">Alkalidesulfovibrio alkalitolerans DSM 16529</name>
    <dbReference type="NCBI Taxonomy" id="1121439"/>
    <lineage>
        <taxon>Bacteria</taxon>
        <taxon>Pseudomonadati</taxon>
        <taxon>Thermodesulfobacteriota</taxon>
        <taxon>Desulfovibrionia</taxon>
        <taxon>Desulfovibrionales</taxon>
        <taxon>Desulfovibrionaceae</taxon>
        <taxon>Alkalidesulfovibrio</taxon>
    </lineage>
</organism>
<keyword evidence="1" id="KW-1133">Transmembrane helix</keyword>
<evidence type="ECO:0000256" key="1">
    <source>
        <dbReference type="SAM" id="Phobius"/>
    </source>
</evidence>
<sequence>MNKKDITDYLARGILIGGSLGVVAGLLFTTLERGLFLGMLCGAFAGATLYTRSLKKKK</sequence>